<keyword evidence="3 7" id="KW-0812">Transmembrane</keyword>
<comment type="subcellular location">
    <subcellularLocation>
        <location evidence="1">Cell membrane</location>
        <topology evidence="1">Multi-pass membrane protein</topology>
    </subcellularLocation>
</comment>
<sequence>MRAAERTQRPIERAASGRSRRRRRSLGADFDRLWHAYAVSTLGSAVGSGALPLVAVLVLHASALRVSLLAAVSGLASAVILFPLGPRIDARRKRPIMVISDLVRCAALLSVPLAAAAGLLTYPQLLIVGVVQTAATLTFTAASGAHLKGLLPPGDRAEGNARLESVFWLAQSSGPPVGGVLVGWFGGTVTLLVDALSYLVSAAWIRRIRRPETTPSGAMRAGATPAPGRAGVPGRYAELTAGWRYLLGHADLRMLFWNSLLFGGPVMLVSPLLAVLMLRELGLAAWEYGLALGVPCLGAVLGARLAPPLTRRLGLRRMLLLFGALRAPWLVLLAFTPAGPAGLPVILLAETGLLFGAGGFNPSFATFRLAATEDRLMARVLAAWSTGSKVAQPLFIAAGGLLAAATSTRLAIGVAGLLCAASTLLLPWRATAAGADPVASV</sequence>
<dbReference type="Proteomes" id="UP001589894">
    <property type="component" value="Unassembled WGS sequence"/>
</dbReference>
<feature type="transmembrane region" description="Helical" evidence="7">
    <location>
        <begin position="410"/>
        <end position="428"/>
    </location>
</feature>
<comment type="caution">
    <text evidence="9">The sequence shown here is derived from an EMBL/GenBank/DDBJ whole genome shotgun (WGS) entry which is preliminary data.</text>
</comment>
<feature type="transmembrane region" description="Helical" evidence="7">
    <location>
        <begin position="254"/>
        <end position="276"/>
    </location>
</feature>
<protein>
    <submittedName>
        <fullName evidence="9">MFS transporter</fullName>
    </submittedName>
</protein>
<organism evidence="9 10">
    <name type="scientific">Plantactinospora siamensis</name>
    <dbReference type="NCBI Taxonomy" id="555372"/>
    <lineage>
        <taxon>Bacteria</taxon>
        <taxon>Bacillati</taxon>
        <taxon>Actinomycetota</taxon>
        <taxon>Actinomycetes</taxon>
        <taxon>Micromonosporales</taxon>
        <taxon>Micromonosporaceae</taxon>
        <taxon>Plantactinospora</taxon>
    </lineage>
</organism>
<gene>
    <name evidence="9" type="ORF">ACFFHU_14345</name>
</gene>
<feature type="transmembrane region" description="Helical" evidence="7">
    <location>
        <begin position="341"/>
        <end position="360"/>
    </location>
</feature>
<evidence type="ECO:0000256" key="2">
    <source>
        <dbReference type="ARBA" id="ARBA00022475"/>
    </source>
</evidence>
<proteinExistence type="predicted"/>
<accession>A0ABV6NXA1</accession>
<feature type="transmembrane region" description="Helical" evidence="7">
    <location>
        <begin position="33"/>
        <end position="58"/>
    </location>
</feature>
<dbReference type="InterPro" id="IPR011701">
    <property type="entry name" value="MFS"/>
</dbReference>
<evidence type="ECO:0000256" key="7">
    <source>
        <dbReference type="SAM" id="Phobius"/>
    </source>
</evidence>
<evidence type="ECO:0000313" key="9">
    <source>
        <dbReference type="EMBL" id="MFC0565311.1"/>
    </source>
</evidence>
<dbReference type="PANTHER" id="PTHR23513:SF6">
    <property type="entry name" value="MAJOR FACILITATOR SUPERFAMILY ASSOCIATED DOMAIN-CONTAINING PROTEIN"/>
    <property type="match status" value="1"/>
</dbReference>
<feature type="domain" description="Major facilitator superfamily (MFS) profile" evidence="8">
    <location>
        <begin position="251"/>
        <end position="441"/>
    </location>
</feature>
<feature type="compositionally biased region" description="Basic and acidic residues" evidence="6">
    <location>
        <begin position="1"/>
        <end position="12"/>
    </location>
</feature>
<feature type="region of interest" description="Disordered" evidence="6">
    <location>
        <begin position="1"/>
        <end position="20"/>
    </location>
</feature>
<dbReference type="InterPro" id="IPR020846">
    <property type="entry name" value="MFS_dom"/>
</dbReference>
<feature type="transmembrane region" description="Helical" evidence="7">
    <location>
        <begin position="288"/>
        <end position="306"/>
    </location>
</feature>
<dbReference type="EMBL" id="JBHLUE010000011">
    <property type="protein sequence ID" value="MFC0565311.1"/>
    <property type="molecule type" value="Genomic_DNA"/>
</dbReference>
<reference evidence="9 10" key="1">
    <citation type="submission" date="2024-09" db="EMBL/GenBank/DDBJ databases">
        <authorList>
            <person name="Sun Q."/>
            <person name="Mori K."/>
        </authorList>
    </citation>
    <scope>NUCLEOTIDE SEQUENCE [LARGE SCALE GENOMIC DNA]</scope>
    <source>
        <strain evidence="9 10">TBRC 2205</strain>
    </source>
</reference>
<dbReference type="Gene3D" id="1.20.1250.20">
    <property type="entry name" value="MFS general substrate transporter like domains"/>
    <property type="match status" value="1"/>
</dbReference>
<feature type="transmembrane region" description="Helical" evidence="7">
    <location>
        <begin position="318"/>
        <end position="335"/>
    </location>
</feature>
<dbReference type="SUPFAM" id="SSF103473">
    <property type="entry name" value="MFS general substrate transporter"/>
    <property type="match status" value="1"/>
</dbReference>
<evidence type="ECO:0000256" key="1">
    <source>
        <dbReference type="ARBA" id="ARBA00004651"/>
    </source>
</evidence>
<keyword evidence="4 7" id="KW-1133">Transmembrane helix</keyword>
<dbReference type="PROSITE" id="PS50850">
    <property type="entry name" value="MFS"/>
    <property type="match status" value="1"/>
</dbReference>
<keyword evidence="2" id="KW-1003">Cell membrane</keyword>
<dbReference type="Pfam" id="PF07690">
    <property type="entry name" value="MFS_1"/>
    <property type="match status" value="1"/>
</dbReference>
<evidence type="ECO:0000256" key="6">
    <source>
        <dbReference type="SAM" id="MobiDB-lite"/>
    </source>
</evidence>
<keyword evidence="5 7" id="KW-0472">Membrane</keyword>
<evidence type="ECO:0000259" key="8">
    <source>
        <dbReference type="PROSITE" id="PS50850"/>
    </source>
</evidence>
<evidence type="ECO:0000256" key="4">
    <source>
        <dbReference type="ARBA" id="ARBA00022989"/>
    </source>
</evidence>
<dbReference type="CDD" id="cd06173">
    <property type="entry name" value="MFS_MefA_like"/>
    <property type="match status" value="1"/>
</dbReference>
<keyword evidence="10" id="KW-1185">Reference proteome</keyword>
<evidence type="ECO:0000313" key="10">
    <source>
        <dbReference type="Proteomes" id="UP001589894"/>
    </source>
</evidence>
<evidence type="ECO:0000256" key="5">
    <source>
        <dbReference type="ARBA" id="ARBA00023136"/>
    </source>
</evidence>
<feature type="transmembrane region" description="Helical" evidence="7">
    <location>
        <begin position="96"/>
        <end position="120"/>
    </location>
</feature>
<dbReference type="InterPro" id="IPR036259">
    <property type="entry name" value="MFS_trans_sf"/>
</dbReference>
<evidence type="ECO:0000256" key="3">
    <source>
        <dbReference type="ARBA" id="ARBA00022692"/>
    </source>
</evidence>
<dbReference type="RefSeq" id="WP_377339018.1">
    <property type="nucleotide sequence ID" value="NZ_JBHLUE010000011.1"/>
</dbReference>
<feature type="transmembrane region" description="Helical" evidence="7">
    <location>
        <begin position="177"/>
        <end position="200"/>
    </location>
</feature>
<dbReference type="PANTHER" id="PTHR23513">
    <property type="entry name" value="INTEGRAL MEMBRANE EFFLUX PROTEIN-RELATED"/>
    <property type="match status" value="1"/>
</dbReference>
<name>A0ABV6NXA1_9ACTN</name>
<feature type="transmembrane region" description="Helical" evidence="7">
    <location>
        <begin position="64"/>
        <end position="84"/>
    </location>
</feature>